<dbReference type="GO" id="GO:0016301">
    <property type="term" value="F:kinase activity"/>
    <property type="evidence" value="ECO:0007669"/>
    <property type="project" value="UniProtKB-KW"/>
</dbReference>
<proteinExistence type="predicted"/>
<dbReference type="EMBL" id="JACJQY010000060">
    <property type="protein sequence ID" value="MBD2319655.1"/>
    <property type="molecule type" value="Genomic_DNA"/>
</dbReference>
<keyword evidence="2" id="KW-0812">Transmembrane</keyword>
<name>A0ABR8CI77_9CYAN</name>
<feature type="region of interest" description="Disordered" evidence="1">
    <location>
        <begin position="46"/>
        <end position="76"/>
    </location>
</feature>
<evidence type="ECO:0000256" key="2">
    <source>
        <dbReference type="SAM" id="Phobius"/>
    </source>
</evidence>
<keyword evidence="2" id="KW-0472">Membrane</keyword>
<evidence type="ECO:0000313" key="4">
    <source>
        <dbReference type="Proteomes" id="UP000618445"/>
    </source>
</evidence>
<keyword evidence="3" id="KW-0418">Kinase</keyword>
<evidence type="ECO:0000313" key="3">
    <source>
        <dbReference type="EMBL" id="MBD2319655.1"/>
    </source>
</evidence>
<accession>A0ABR8CI77</accession>
<evidence type="ECO:0000256" key="1">
    <source>
        <dbReference type="SAM" id="MobiDB-lite"/>
    </source>
</evidence>
<gene>
    <name evidence="3" type="ORF">H6G05_22810</name>
</gene>
<sequence length="200" mass="20380">MIGQNRRATGTFSTHHDAESALGELRSSGFNMDQISIIGNNVNRNSDMAGAQKGEHLNDLGNKDRDNKVGEGATTGAASGGAVGGLTGLLVGLGLVAIPGVGPVMLAGAAATALATTLTGGAIGAAAGGLVGGLLGLGIPKDRAKVYSDRVDQGDYLVMVDGTDQEIRQAEAIFQRYGIHEWGIYNSENASTRTGDVSLR</sequence>
<keyword evidence="4" id="KW-1185">Reference proteome</keyword>
<feature type="transmembrane region" description="Helical" evidence="2">
    <location>
        <begin position="104"/>
        <end position="137"/>
    </location>
</feature>
<feature type="transmembrane region" description="Helical" evidence="2">
    <location>
        <begin position="73"/>
        <end position="98"/>
    </location>
</feature>
<reference evidence="3 4" key="1">
    <citation type="journal article" date="2020" name="ISME J.">
        <title>Comparative genomics reveals insights into cyanobacterial evolution and habitat adaptation.</title>
        <authorList>
            <person name="Chen M.Y."/>
            <person name="Teng W.K."/>
            <person name="Zhao L."/>
            <person name="Hu C.X."/>
            <person name="Zhou Y.K."/>
            <person name="Han B.P."/>
            <person name="Song L.R."/>
            <person name="Shu W.S."/>
        </authorList>
    </citation>
    <scope>NUCLEOTIDE SEQUENCE [LARGE SCALE GENOMIC DNA]</scope>
    <source>
        <strain evidence="3 4">FACHB-1050</strain>
    </source>
</reference>
<protein>
    <submittedName>
        <fullName evidence="3">Signal transduction histidine kinase (STHK), LytS</fullName>
    </submittedName>
</protein>
<keyword evidence="3" id="KW-0808">Transferase</keyword>
<keyword evidence="2" id="KW-1133">Transmembrane helix</keyword>
<dbReference type="RefSeq" id="WP_190581895.1">
    <property type="nucleotide sequence ID" value="NZ_CAWPQU010000057.1"/>
</dbReference>
<dbReference type="PANTHER" id="PTHR36109">
    <property type="entry name" value="MEMBRANE PROTEIN-RELATED"/>
    <property type="match status" value="1"/>
</dbReference>
<organism evidence="3 4">
    <name type="scientific">Phormidium tenue FACHB-1050</name>
    <dbReference type="NCBI Taxonomy" id="2692857"/>
    <lineage>
        <taxon>Bacteria</taxon>
        <taxon>Bacillati</taxon>
        <taxon>Cyanobacteriota</taxon>
        <taxon>Cyanophyceae</taxon>
        <taxon>Oscillatoriophycideae</taxon>
        <taxon>Oscillatoriales</taxon>
        <taxon>Oscillatoriaceae</taxon>
        <taxon>Phormidium</taxon>
    </lineage>
</organism>
<feature type="compositionally biased region" description="Basic and acidic residues" evidence="1">
    <location>
        <begin position="53"/>
        <end position="69"/>
    </location>
</feature>
<comment type="caution">
    <text evidence="3">The sequence shown here is derived from an EMBL/GenBank/DDBJ whole genome shotgun (WGS) entry which is preliminary data.</text>
</comment>
<dbReference type="InterPro" id="IPR052948">
    <property type="entry name" value="Low_temp-induced_all0457"/>
</dbReference>
<dbReference type="Proteomes" id="UP000618445">
    <property type="component" value="Unassembled WGS sequence"/>
</dbReference>
<dbReference type="PANTHER" id="PTHR36109:SF2">
    <property type="entry name" value="MEMBRANE PROTEIN"/>
    <property type="match status" value="1"/>
</dbReference>